<dbReference type="EMBL" id="BHWB01000002">
    <property type="protein sequence ID" value="GCB33889.1"/>
    <property type="molecule type" value="Genomic_DNA"/>
</dbReference>
<protein>
    <submittedName>
        <fullName evidence="1">Uncharacterized protein</fullName>
    </submittedName>
</protein>
<gene>
    <name evidence="1" type="ORF">KGMB02408_08340</name>
</gene>
<reference evidence="1 2" key="1">
    <citation type="submission" date="2018-10" db="EMBL/GenBank/DDBJ databases">
        <title>Draft Genome Sequence of Bacteroides sp. KCTC 15687.</title>
        <authorList>
            <person name="Yu S.Y."/>
            <person name="Kim J.S."/>
            <person name="Oh B.S."/>
            <person name="Park S.H."/>
            <person name="Kang S.W."/>
            <person name="Park J.E."/>
            <person name="Choi S.H."/>
            <person name="Han K.I."/>
            <person name="Lee K.C."/>
            <person name="Eom M.K."/>
            <person name="Suh M.K."/>
            <person name="Lee D.H."/>
            <person name="Yoon H."/>
            <person name="Kim B."/>
            <person name="Yang S.J."/>
            <person name="Lee J.S."/>
            <person name="Lee J.H."/>
        </authorList>
    </citation>
    <scope>NUCLEOTIDE SEQUENCE [LARGE SCALE GENOMIC DNA]</scope>
    <source>
        <strain evidence="1 2">KCTC 15687</strain>
    </source>
</reference>
<dbReference type="Proteomes" id="UP000288079">
    <property type="component" value="Unassembled WGS sequence"/>
</dbReference>
<sequence length="86" mass="9863">MVVIVFCAFRTESVVCGTIAVVDIRLLSVTAILGDISVDIFFIFLVEHINYWLQHSIQTEFRSFFQKTETKVTKKIVGSMREPDSF</sequence>
<proteinExistence type="predicted"/>
<evidence type="ECO:0000313" key="1">
    <source>
        <dbReference type="EMBL" id="GCB33889.1"/>
    </source>
</evidence>
<dbReference type="AlphaFoldDB" id="A0A401LQX5"/>
<organism evidence="1 2">
    <name type="scientific">Bacteroides faecalis</name>
    <dbReference type="NCBI Taxonomy" id="2447885"/>
    <lineage>
        <taxon>Bacteria</taxon>
        <taxon>Pseudomonadati</taxon>
        <taxon>Bacteroidota</taxon>
        <taxon>Bacteroidia</taxon>
        <taxon>Bacteroidales</taxon>
        <taxon>Bacteroidaceae</taxon>
        <taxon>Bacteroides</taxon>
    </lineage>
</organism>
<evidence type="ECO:0000313" key="2">
    <source>
        <dbReference type="Proteomes" id="UP000288079"/>
    </source>
</evidence>
<keyword evidence="2" id="KW-1185">Reference proteome</keyword>
<accession>A0A401LQX5</accession>
<comment type="caution">
    <text evidence="1">The sequence shown here is derived from an EMBL/GenBank/DDBJ whole genome shotgun (WGS) entry which is preliminary data.</text>
</comment>
<name>A0A401LQX5_9BACE</name>